<dbReference type="Pfam" id="PF05036">
    <property type="entry name" value="SPOR"/>
    <property type="match status" value="1"/>
</dbReference>
<dbReference type="STRING" id="1091494.MEALZ_3621"/>
<dbReference type="PROSITE" id="PS51724">
    <property type="entry name" value="SPOR"/>
    <property type="match status" value="1"/>
</dbReference>
<name>G4SWQ3_META2</name>
<evidence type="ECO:0000313" key="5">
    <source>
        <dbReference type="Proteomes" id="UP000008315"/>
    </source>
</evidence>
<dbReference type="PATRIC" id="fig|271065.3.peg.3737"/>
<evidence type="ECO:0000259" key="3">
    <source>
        <dbReference type="PROSITE" id="PS51724"/>
    </source>
</evidence>
<feature type="transmembrane region" description="Helical" evidence="2">
    <location>
        <begin position="21"/>
        <end position="43"/>
    </location>
</feature>
<keyword evidence="2" id="KW-0812">Transmembrane</keyword>
<evidence type="ECO:0000313" key="4">
    <source>
        <dbReference type="EMBL" id="CCE25279.1"/>
    </source>
</evidence>
<accession>G4SWQ3</accession>
<keyword evidence="1" id="KW-0175">Coiled coil</keyword>
<protein>
    <recommendedName>
        <fullName evidence="3">SPOR domain-containing protein</fullName>
    </recommendedName>
</protein>
<feature type="coiled-coil region" evidence="1">
    <location>
        <begin position="74"/>
        <end position="132"/>
    </location>
</feature>
<keyword evidence="5" id="KW-1185">Reference proteome</keyword>
<proteinExistence type="predicted"/>
<dbReference type="RefSeq" id="WP_014150034.1">
    <property type="nucleotide sequence ID" value="NC_016112.1"/>
</dbReference>
<reference evidence="5" key="1">
    <citation type="journal article" date="2012" name="J. Bacteriol.">
        <title>Genome sequence of the haloalkaliphilic methanotrophic bacterium Methylomicrobium alcaliphilum 20Z.</title>
        <authorList>
            <person name="Vuilleumier S."/>
            <person name="Khmelenina V.N."/>
            <person name="Bringel F."/>
            <person name="Reshetnikov A.S."/>
            <person name="Lajus A."/>
            <person name="Mangenot S."/>
            <person name="Rouy Z."/>
            <person name="Op den Camp H.J."/>
            <person name="Jetten M.S."/>
            <person name="Dispirito A.A."/>
            <person name="Dunfield P."/>
            <person name="Klotz M.G."/>
            <person name="Semrau J.D."/>
            <person name="Stein L.Y."/>
            <person name="Barbe V."/>
            <person name="Medigue C."/>
            <person name="Trotsenko Y.A."/>
            <person name="Kalyuzhnaya M.G."/>
        </authorList>
    </citation>
    <scope>NUCLEOTIDE SEQUENCE [LARGE SCALE GENOMIC DNA]</scope>
    <source>
        <strain evidence="5">DSM 19304 / NCIMB 14124 / VKM B-2133 / 20Z</strain>
    </source>
</reference>
<dbReference type="KEGG" id="mah:MEALZ_3621"/>
<keyword evidence="2" id="KW-1133">Transmembrane helix</keyword>
<organism evidence="4 5">
    <name type="scientific">Methylotuvimicrobium alcaliphilum (strain DSM 19304 / NCIMB 14124 / VKM B-2133 / 20Z)</name>
    <name type="common">Methylomicrobium alcaliphilum</name>
    <dbReference type="NCBI Taxonomy" id="1091494"/>
    <lineage>
        <taxon>Bacteria</taxon>
        <taxon>Pseudomonadati</taxon>
        <taxon>Pseudomonadota</taxon>
        <taxon>Gammaproteobacteria</taxon>
        <taxon>Methylococcales</taxon>
        <taxon>Methylococcaceae</taxon>
        <taxon>Methylotuvimicrobium</taxon>
    </lineage>
</organism>
<gene>
    <name evidence="4" type="ordered locus">MEALZ_3621</name>
</gene>
<dbReference type="Gene3D" id="3.30.70.1070">
    <property type="entry name" value="Sporulation related repeat"/>
    <property type="match status" value="1"/>
</dbReference>
<evidence type="ECO:0000256" key="2">
    <source>
        <dbReference type="SAM" id="Phobius"/>
    </source>
</evidence>
<evidence type="ECO:0000256" key="1">
    <source>
        <dbReference type="SAM" id="Coils"/>
    </source>
</evidence>
<dbReference type="SUPFAM" id="SSF110997">
    <property type="entry name" value="Sporulation related repeat"/>
    <property type="match status" value="1"/>
</dbReference>
<dbReference type="EMBL" id="FO082060">
    <property type="protein sequence ID" value="CCE25279.1"/>
    <property type="molecule type" value="Genomic_DNA"/>
</dbReference>
<dbReference type="HOGENOM" id="CLU_1155353_0_0_6"/>
<dbReference type="InterPro" id="IPR036680">
    <property type="entry name" value="SPOR-like_sf"/>
</dbReference>
<feature type="domain" description="SPOR" evidence="3">
    <location>
        <begin position="154"/>
        <end position="233"/>
    </location>
</feature>
<dbReference type="AlphaFoldDB" id="G4SWQ3"/>
<dbReference type="GO" id="GO:0042834">
    <property type="term" value="F:peptidoglycan binding"/>
    <property type="evidence" value="ECO:0007669"/>
    <property type="project" value="InterPro"/>
</dbReference>
<dbReference type="InterPro" id="IPR007730">
    <property type="entry name" value="SPOR-like_dom"/>
</dbReference>
<sequence length="240" mass="26900">MTEFDELTRKQLETNQAKTSSFNIAALSIAIIALLIAGIFAWISNNRNADLKAQVSRLIAQQQQPSKMVGYQHYDELAAKIERLSQQVSELSDAKEARIDSTEPEVVRADKINDLLEKQKILFDKFNNLENKIKQLSVKSTAKSKSGTQQRSYAPKAQDYSINIGAFQKAATAEKKAGRLRKEGVTVDINEVVVDGKTWYRLTIPGFSSMQEAQRFSEALKKQFGIKSVWIGVDQAWGRG</sequence>
<keyword evidence="2" id="KW-0472">Membrane</keyword>
<dbReference type="Proteomes" id="UP000008315">
    <property type="component" value="Chromosome"/>
</dbReference>